<dbReference type="NCBIfam" id="TIGR03847">
    <property type="entry name" value="conserved hypothetical protein"/>
    <property type="match status" value="1"/>
</dbReference>
<evidence type="ECO:0000313" key="1">
    <source>
        <dbReference type="EMBL" id="CAB4571608.1"/>
    </source>
</evidence>
<organism evidence="1">
    <name type="scientific">freshwater metagenome</name>
    <dbReference type="NCBI Taxonomy" id="449393"/>
    <lineage>
        <taxon>unclassified sequences</taxon>
        <taxon>metagenomes</taxon>
        <taxon>ecological metagenomes</taxon>
    </lineage>
</organism>
<proteinExistence type="predicted"/>
<sequence length="183" mass="20427">MRKIISHLDPDRFVSGTIGQPGERVFFIQVKSGNNITSVVVEKSQVAILAERIDTLLNQIMQENDNDAQVPEKFDANLLDLEPLEAPITEEFRVGVMSLGWSIPKKKLIIEAHADTSDTVPEIDSEETEGPDVLRIHIDAKQGRLFAERGRRLVSAGRQPCPFCNEPLGQRGHICARANGYKR</sequence>
<dbReference type="Pfam" id="PF11290">
    <property type="entry name" value="DUF3090"/>
    <property type="match status" value="1"/>
</dbReference>
<dbReference type="EMBL" id="CAEZTU010000007">
    <property type="protein sequence ID" value="CAB4571608.1"/>
    <property type="molecule type" value="Genomic_DNA"/>
</dbReference>
<gene>
    <name evidence="1" type="ORF">UFOPK1740_00277</name>
</gene>
<dbReference type="AlphaFoldDB" id="A0A6J6EEV5"/>
<dbReference type="InterPro" id="IPR021441">
    <property type="entry name" value="DUF3090"/>
</dbReference>
<name>A0A6J6EEV5_9ZZZZ</name>
<reference evidence="1" key="1">
    <citation type="submission" date="2020-05" db="EMBL/GenBank/DDBJ databases">
        <authorList>
            <person name="Chiriac C."/>
            <person name="Salcher M."/>
            <person name="Ghai R."/>
            <person name="Kavagutti S V."/>
        </authorList>
    </citation>
    <scope>NUCLEOTIDE SEQUENCE</scope>
</reference>
<accession>A0A6J6EEV5</accession>
<protein>
    <submittedName>
        <fullName evidence="1">Unannotated protein</fullName>
    </submittedName>
</protein>